<evidence type="ECO:0008006" key="4">
    <source>
        <dbReference type="Google" id="ProtNLM"/>
    </source>
</evidence>
<name>A0A1R4HHH4_9GAMM</name>
<proteinExistence type="predicted"/>
<dbReference type="EMBL" id="FUKI01000145">
    <property type="protein sequence ID" value="SJM95330.1"/>
    <property type="molecule type" value="Genomic_DNA"/>
</dbReference>
<reference evidence="3" key="1">
    <citation type="submission" date="2017-02" db="EMBL/GenBank/DDBJ databases">
        <authorList>
            <person name="Daims H."/>
        </authorList>
    </citation>
    <scope>NUCLEOTIDE SEQUENCE [LARGE SCALE GENOMIC DNA]</scope>
</reference>
<sequence>MKIHGNQSKQRGDSLLLSLFMLLLMTLGFVATLRVVKNDVQTTGALGWHTRGKQASEVVLQQTLPILVVANISSQLWYRTGTNPNVPTAAYWSSCNGNADTTLRCDKTTKNGFNVYRIVQEAPASDCKYYRIFLHAVESSGVGSQVDSEAVYRLC</sequence>
<keyword evidence="1" id="KW-1133">Transmembrane helix</keyword>
<dbReference type="AlphaFoldDB" id="A0A1R4HHH4"/>
<accession>A0A1R4HHH4</accession>
<gene>
    <name evidence="2" type="ORF">CRENPOLYSF1_670046</name>
</gene>
<keyword evidence="3" id="KW-1185">Reference proteome</keyword>
<protein>
    <recommendedName>
        <fullName evidence="4">MSHA biogenesis protein MshP</fullName>
    </recommendedName>
</protein>
<dbReference type="RefSeq" id="WP_087144745.1">
    <property type="nucleotide sequence ID" value="NZ_FUKI01000145.1"/>
</dbReference>
<feature type="transmembrane region" description="Helical" evidence="1">
    <location>
        <begin position="12"/>
        <end position="33"/>
    </location>
</feature>
<evidence type="ECO:0000256" key="1">
    <source>
        <dbReference type="SAM" id="Phobius"/>
    </source>
</evidence>
<organism evidence="2 3">
    <name type="scientific">Crenothrix polyspora</name>
    <dbReference type="NCBI Taxonomy" id="360316"/>
    <lineage>
        <taxon>Bacteria</taxon>
        <taxon>Pseudomonadati</taxon>
        <taxon>Pseudomonadota</taxon>
        <taxon>Gammaproteobacteria</taxon>
        <taxon>Methylococcales</taxon>
        <taxon>Crenotrichaceae</taxon>
        <taxon>Crenothrix</taxon>
    </lineage>
</organism>
<evidence type="ECO:0000313" key="2">
    <source>
        <dbReference type="EMBL" id="SJM95330.1"/>
    </source>
</evidence>
<keyword evidence="1" id="KW-0472">Membrane</keyword>
<evidence type="ECO:0000313" key="3">
    <source>
        <dbReference type="Proteomes" id="UP000195667"/>
    </source>
</evidence>
<dbReference type="Proteomes" id="UP000195667">
    <property type="component" value="Unassembled WGS sequence"/>
</dbReference>
<keyword evidence="1" id="KW-0812">Transmembrane</keyword>